<protein>
    <submittedName>
        <fullName evidence="2">MaoC family dehydratase</fullName>
    </submittedName>
</protein>
<dbReference type="InterPro" id="IPR029069">
    <property type="entry name" value="HotDog_dom_sf"/>
</dbReference>
<dbReference type="EMBL" id="VFSV01000013">
    <property type="protein sequence ID" value="TRD20697.1"/>
    <property type="molecule type" value="Genomic_DNA"/>
</dbReference>
<keyword evidence="3" id="KW-1185">Reference proteome</keyword>
<comment type="caution">
    <text evidence="2">The sequence shown here is derived from an EMBL/GenBank/DDBJ whole genome shotgun (WGS) entry which is preliminary data.</text>
</comment>
<dbReference type="SUPFAM" id="SSF54637">
    <property type="entry name" value="Thioesterase/thiol ester dehydrase-isomerase"/>
    <property type="match status" value="1"/>
</dbReference>
<accession>A0A547Q2T5</accession>
<feature type="domain" description="MaoC-like" evidence="1">
    <location>
        <begin position="17"/>
        <end position="123"/>
    </location>
</feature>
<dbReference type="OrthoDB" id="9801735at2"/>
<dbReference type="PANTHER" id="PTHR42993">
    <property type="entry name" value="MAOC-LIKE DEHYDRATASE DOMAIN-CONTAINING PROTEIN"/>
    <property type="match status" value="1"/>
</dbReference>
<dbReference type="RefSeq" id="WP_142834603.1">
    <property type="nucleotide sequence ID" value="NZ_VFSV01000013.1"/>
</dbReference>
<dbReference type="Gene3D" id="3.10.129.10">
    <property type="entry name" value="Hotdog Thioesterase"/>
    <property type="match status" value="1"/>
</dbReference>
<dbReference type="InterPro" id="IPR002539">
    <property type="entry name" value="MaoC-like_dom"/>
</dbReference>
<reference evidence="2 3" key="1">
    <citation type="submission" date="2019-06" db="EMBL/GenBank/DDBJ databases">
        <title>Paenimaribius caenipelagi gen. nov., sp. nov., isolated from a tidal flat.</title>
        <authorList>
            <person name="Yoon J.-H."/>
        </authorList>
    </citation>
    <scope>NUCLEOTIDE SEQUENCE [LARGE SCALE GENOMIC DNA]</scope>
    <source>
        <strain evidence="2 3">JBTF-M29</strain>
    </source>
</reference>
<dbReference type="AlphaFoldDB" id="A0A547Q2T5"/>
<evidence type="ECO:0000313" key="3">
    <source>
        <dbReference type="Proteomes" id="UP000318590"/>
    </source>
</evidence>
<proteinExistence type="predicted"/>
<gene>
    <name evidence="2" type="ORF">FEV53_09635</name>
</gene>
<dbReference type="Pfam" id="PF01575">
    <property type="entry name" value="MaoC_dehydratas"/>
    <property type="match status" value="1"/>
</dbReference>
<name>A0A547Q2T5_9RHOB</name>
<dbReference type="PANTHER" id="PTHR42993:SF1">
    <property type="entry name" value="MAOC-LIKE DEHYDRATASE DOMAIN-CONTAINING PROTEIN"/>
    <property type="match status" value="1"/>
</dbReference>
<evidence type="ECO:0000259" key="1">
    <source>
        <dbReference type="Pfam" id="PF01575"/>
    </source>
</evidence>
<dbReference type="InterPro" id="IPR039375">
    <property type="entry name" value="NodN-like"/>
</dbReference>
<dbReference type="CDD" id="cd03450">
    <property type="entry name" value="NodN"/>
    <property type="match status" value="1"/>
</dbReference>
<organism evidence="2 3">
    <name type="scientific">Palleronia caenipelagi</name>
    <dbReference type="NCBI Taxonomy" id="2489174"/>
    <lineage>
        <taxon>Bacteria</taxon>
        <taxon>Pseudomonadati</taxon>
        <taxon>Pseudomonadota</taxon>
        <taxon>Alphaproteobacteria</taxon>
        <taxon>Rhodobacterales</taxon>
        <taxon>Roseobacteraceae</taxon>
        <taxon>Palleronia</taxon>
    </lineage>
</organism>
<dbReference type="Proteomes" id="UP000318590">
    <property type="component" value="Unassembled WGS sequence"/>
</dbReference>
<sequence length="155" mass="16220">MAAPEGYSTKTLKDFVGHEFPASDPVLVDQERVNAFAETTGDHQWIHVDVERAKKESPFGGTIAHGFLSLSMLAGAAFPAGCIPSDAQGALNYGLGKVRFLAPVPVGSSLTFQFKIAGVEDKGPGRQLVHLEATAMVEGGDTPAVIAEVLAMVLG</sequence>
<evidence type="ECO:0000313" key="2">
    <source>
        <dbReference type="EMBL" id="TRD20697.1"/>
    </source>
</evidence>